<dbReference type="InterPro" id="IPR002305">
    <property type="entry name" value="aa-tRNA-synth_Ic"/>
</dbReference>
<feature type="domain" description="Tyrosine--tRNA ligase SYY-like C-terminal" evidence="11">
    <location>
        <begin position="323"/>
        <end position="377"/>
    </location>
</feature>
<comment type="function">
    <text evidence="10">Catalyzes the attachment of tyrosine to tRNA(Tyr) in a two-step reaction: tyrosine is first activated by ATP to form Tyr-AMP and then transferred to the acceptor end of tRNA(Tyr).</text>
</comment>
<dbReference type="Gene3D" id="1.10.240.10">
    <property type="entry name" value="Tyrosyl-Transfer RNA Synthetase"/>
    <property type="match status" value="1"/>
</dbReference>
<keyword evidence="4 10" id="KW-0547">Nucleotide-binding</keyword>
<dbReference type="Pfam" id="PF00579">
    <property type="entry name" value="tRNA-synt_1b"/>
    <property type="match status" value="1"/>
</dbReference>
<dbReference type="PANTHER" id="PTHR11766:SF1">
    <property type="entry name" value="TYROSINE--TRNA LIGASE"/>
    <property type="match status" value="1"/>
</dbReference>
<dbReference type="PROSITE" id="PS00178">
    <property type="entry name" value="AA_TRNA_LIGASE_I"/>
    <property type="match status" value="1"/>
</dbReference>
<proteinExistence type="inferred from homology"/>
<dbReference type="OrthoDB" id="9804243at2"/>
<dbReference type="GO" id="GO:0005524">
    <property type="term" value="F:ATP binding"/>
    <property type="evidence" value="ECO:0007669"/>
    <property type="project" value="UniProtKB-UniRule"/>
</dbReference>
<gene>
    <name evidence="10" type="primary">tyrS</name>
    <name evidence="12" type="ORF">KU39_602</name>
</gene>
<organism evidence="12 13">
    <name type="scientific">Piscirickettsia salmonis</name>
    <dbReference type="NCBI Taxonomy" id="1238"/>
    <lineage>
        <taxon>Bacteria</taxon>
        <taxon>Pseudomonadati</taxon>
        <taxon>Pseudomonadota</taxon>
        <taxon>Gammaproteobacteria</taxon>
        <taxon>Thiotrichales</taxon>
        <taxon>Piscirickettsiaceae</taxon>
        <taxon>Piscirickettsia</taxon>
    </lineage>
</organism>
<dbReference type="Gene3D" id="3.10.290.10">
    <property type="entry name" value="RNA-binding S4 domain"/>
    <property type="match status" value="1"/>
</dbReference>
<evidence type="ECO:0000256" key="9">
    <source>
        <dbReference type="ARBA" id="ARBA00048248"/>
    </source>
</evidence>
<evidence type="ECO:0000256" key="3">
    <source>
        <dbReference type="ARBA" id="ARBA00022598"/>
    </source>
</evidence>
<dbReference type="GO" id="GO:0003723">
    <property type="term" value="F:RNA binding"/>
    <property type="evidence" value="ECO:0007669"/>
    <property type="project" value="UniProtKB-KW"/>
</dbReference>
<dbReference type="GO" id="GO:0005829">
    <property type="term" value="C:cytosol"/>
    <property type="evidence" value="ECO:0007669"/>
    <property type="project" value="TreeGrafter"/>
</dbReference>
<evidence type="ECO:0000256" key="6">
    <source>
        <dbReference type="ARBA" id="ARBA00022884"/>
    </source>
</evidence>
<protein>
    <recommendedName>
        <fullName evidence="10">Tyrosine--tRNA ligase</fullName>
        <ecNumber evidence="10">6.1.1.1</ecNumber>
    </recommendedName>
    <alternativeName>
        <fullName evidence="10">Tyrosyl-tRNA synthetase</fullName>
        <shortName evidence="10">TyrRS</shortName>
    </alternativeName>
</protein>
<evidence type="ECO:0000256" key="4">
    <source>
        <dbReference type="ARBA" id="ARBA00022741"/>
    </source>
</evidence>
<evidence type="ECO:0000256" key="8">
    <source>
        <dbReference type="ARBA" id="ARBA00023146"/>
    </source>
</evidence>
<dbReference type="EC" id="6.1.1.1" evidence="10"/>
<dbReference type="PROSITE" id="PS50889">
    <property type="entry name" value="S4"/>
    <property type="match status" value="1"/>
</dbReference>
<dbReference type="FunFam" id="3.40.50.620:FF:000061">
    <property type="entry name" value="Tyrosine--tRNA ligase"/>
    <property type="match status" value="1"/>
</dbReference>
<name>A0A1L6T9S0_PISSA</name>
<comment type="subcellular location">
    <subcellularLocation>
        <location evidence="10">Cytoplasm</location>
    </subcellularLocation>
</comment>
<dbReference type="InterPro" id="IPR001412">
    <property type="entry name" value="aa-tRNA-synth_I_CS"/>
</dbReference>
<feature type="short sequence motif" description="'HIGH' region" evidence="10">
    <location>
        <begin position="42"/>
        <end position="51"/>
    </location>
</feature>
<dbReference type="GO" id="GO:0006437">
    <property type="term" value="P:tyrosyl-tRNA aminoacylation"/>
    <property type="evidence" value="ECO:0007669"/>
    <property type="project" value="UniProtKB-UniRule"/>
</dbReference>
<keyword evidence="3 10" id="KW-0436">Ligase</keyword>
<evidence type="ECO:0000256" key="1">
    <source>
        <dbReference type="ARBA" id="ARBA00011738"/>
    </source>
</evidence>
<dbReference type="NCBIfam" id="TIGR00234">
    <property type="entry name" value="tyrS"/>
    <property type="match status" value="1"/>
</dbReference>
<dbReference type="FunFam" id="1.10.240.10:FF:000006">
    <property type="entry name" value="Tyrosine--tRNA ligase"/>
    <property type="match status" value="1"/>
</dbReference>
<keyword evidence="2 10" id="KW-0963">Cytoplasm</keyword>
<evidence type="ECO:0000256" key="2">
    <source>
        <dbReference type="ARBA" id="ARBA00022490"/>
    </source>
</evidence>
<dbReference type="AlphaFoldDB" id="A0A1L6T9S0"/>
<evidence type="ECO:0000256" key="7">
    <source>
        <dbReference type="ARBA" id="ARBA00022917"/>
    </source>
</evidence>
<dbReference type="InterPro" id="IPR014729">
    <property type="entry name" value="Rossmann-like_a/b/a_fold"/>
</dbReference>
<dbReference type="Gene3D" id="3.40.50.620">
    <property type="entry name" value="HUPs"/>
    <property type="match status" value="1"/>
</dbReference>
<dbReference type="Proteomes" id="UP000029558">
    <property type="component" value="Chromosome"/>
</dbReference>
<keyword evidence="8 10" id="KW-0030">Aminoacyl-tRNA synthetase</keyword>
<dbReference type="SUPFAM" id="SSF52374">
    <property type="entry name" value="Nucleotidylyl transferase"/>
    <property type="match status" value="1"/>
</dbReference>
<keyword evidence="5 10" id="KW-0067">ATP-binding</keyword>
<feature type="binding site" evidence="10">
    <location>
        <position position="229"/>
    </location>
    <ligand>
        <name>ATP</name>
        <dbReference type="ChEBI" id="CHEBI:30616"/>
    </ligand>
</feature>
<dbReference type="InterPro" id="IPR036986">
    <property type="entry name" value="S4_RNA-bd_sf"/>
</dbReference>
<evidence type="ECO:0000259" key="11">
    <source>
        <dbReference type="Pfam" id="PF22421"/>
    </source>
</evidence>
<sequence length="398" mass="44020">MSEVAQALEIIKRGVDEIIVEDELVKKLAAGTPLRVKLGMDPTAADLHLGHTVVLNKMRQLQDLGHEILFLIGDFTATIGDPTGKNITRQPLSAEQVEKNAATYTSQVFKILDENKTQILFNSEWMGQKTAADMIALASSYTVARMLERDDFAKRYGNNQPIAIHEFIYPLVQGYDSVAMKADIELGGTDQKFNLLMGRELQRQYGQRPQTIITMPLLEGLDGVKKMSKSLGNYIGIAESASEMFGKMMSVSDELMWRYYELLSFKPMAEIKALEQAVVAGMNPRDAKVALAKEIVARFHSEQAAAEAYDEFVNRFKKGVLPEDMPEVTVTTGGEMAIGNILKAANLVGSTSEAMRMIQQGAVRIDGERVEDKSLVMLAGAAYVMQVGKRRFARVSLV</sequence>
<accession>A0A1L6T9S0</accession>
<feature type="short sequence motif" description="'KMSKS' region" evidence="10">
    <location>
        <begin position="226"/>
        <end position="230"/>
    </location>
</feature>
<dbReference type="InterPro" id="IPR002307">
    <property type="entry name" value="Tyr-tRNA-ligase"/>
</dbReference>
<dbReference type="PRINTS" id="PR01040">
    <property type="entry name" value="TRNASYNTHTYR"/>
</dbReference>
<comment type="subunit">
    <text evidence="1 10">Homodimer.</text>
</comment>
<comment type="similarity">
    <text evidence="10">Belongs to the class-I aminoacyl-tRNA synthetase family. TyrS type 2 subfamily.</text>
</comment>
<dbReference type="PANTHER" id="PTHR11766">
    <property type="entry name" value="TYROSYL-TRNA SYNTHETASE"/>
    <property type="match status" value="1"/>
</dbReference>
<dbReference type="FunFam" id="3.10.290.10:FF:000022">
    <property type="entry name" value="Tyrosine--tRNA ligase"/>
    <property type="match status" value="1"/>
</dbReference>
<keyword evidence="7 10" id="KW-0648">Protein biosynthesis</keyword>
<dbReference type="InterPro" id="IPR054608">
    <property type="entry name" value="SYY-like_C"/>
</dbReference>
<evidence type="ECO:0000313" key="12">
    <source>
        <dbReference type="EMBL" id="ALB21786.1"/>
    </source>
</evidence>
<dbReference type="GO" id="GO:0004831">
    <property type="term" value="F:tyrosine-tRNA ligase activity"/>
    <property type="evidence" value="ECO:0007669"/>
    <property type="project" value="UniProtKB-UniRule"/>
</dbReference>
<dbReference type="SUPFAM" id="SSF55174">
    <property type="entry name" value="Alpha-L RNA-binding motif"/>
    <property type="match status" value="1"/>
</dbReference>
<dbReference type="CDD" id="cd00805">
    <property type="entry name" value="TyrRS_core"/>
    <property type="match status" value="1"/>
</dbReference>
<comment type="catalytic activity">
    <reaction evidence="9 10">
        <text>tRNA(Tyr) + L-tyrosine + ATP = L-tyrosyl-tRNA(Tyr) + AMP + diphosphate + H(+)</text>
        <dbReference type="Rhea" id="RHEA:10220"/>
        <dbReference type="Rhea" id="RHEA-COMP:9706"/>
        <dbReference type="Rhea" id="RHEA-COMP:9707"/>
        <dbReference type="ChEBI" id="CHEBI:15378"/>
        <dbReference type="ChEBI" id="CHEBI:30616"/>
        <dbReference type="ChEBI" id="CHEBI:33019"/>
        <dbReference type="ChEBI" id="CHEBI:58315"/>
        <dbReference type="ChEBI" id="CHEBI:78442"/>
        <dbReference type="ChEBI" id="CHEBI:78536"/>
        <dbReference type="ChEBI" id="CHEBI:456215"/>
        <dbReference type="EC" id="6.1.1.1"/>
    </reaction>
</comment>
<dbReference type="InterPro" id="IPR024108">
    <property type="entry name" value="Tyr-tRNA-ligase_bac_2"/>
</dbReference>
<reference evidence="12 13" key="1">
    <citation type="journal article" date="2014" name="Genome Announc.">
        <title>Comparative Genome Analysis of Two Isolates of the Fish Pathogen Piscirickettsia salmonis from Different Hosts Reveals Major Differences in Virulence-Associated Secretion Systems.</title>
        <authorList>
            <person name="Bohle H."/>
            <person name="Henriquez P."/>
            <person name="Grothusen H."/>
            <person name="Navas E."/>
            <person name="Sandoval A."/>
            <person name="Bustamante F."/>
            <person name="Bustos P."/>
            <person name="Mancilla M."/>
        </authorList>
    </citation>
    <scope>NUCLEOTIDE SEQUENCE [LARGE SCALE GENOMIC DNA]</scope>
    <source>
        <strain evidence="13">B1-32597</strain>
    </source>
</reference>
<dbReference type="HAMAP" id="MF_02007">
    <property type="entry name" value="Tyr_tRNA_synth_type2"/>
    <property type="match status" value="1"/>
</dbReference>
<evidence type="ECO:0000256" key="5">
    <source>
        <dbReference type="ARBA" id="ARBA00022840"/>
    </source>
</evidence>
<dbReference type="Pfam" id="PF22421">
    <property type="entry name" value="SYY_C-terminal"/>
    <property type="match status" value="1"/>
</dbReference>
<evidence type="ECO:0000313" key="13">
    <source>
        <dbReference type="Proteomes" id="UP000029558"/>
    </source>
</evidence>
<dbReference type="InterPro" id="IPR024088">
    <property type="entry name" value="Tyr-tRNA-ligase_bac-type"/>
</dbReference>
<dbReference type="CDD" id="cd00165">
    <property type="entry name" value="S4"/>
    <property type="match status" value="1"/>
</dbReference>
<dbReference type="EMBL" id="CP012508">
    <property type="protein sequence ID" value="ALB21786.1"/>
    <property type="molecule type" value="Genomic_DNA"/>
</dbReference>
<evidence type="ECO:0000256" key="10">
    <source>
        <dbReference type="HAMAP-Rule" id="MF_02007"/>
    </source>
</evidence>
<dbReference type="RefSeq" id="WP_017376588.1">
    <property type="nucleotide sequence ID" value="NZ_CP012508.1"/>
</dbReference>
<keyword evidence="6" id="KW-0694">RNA-binding</keyword>